<protein>
    <submittedName>
        <fullName evidence="6">GFA family protein</fullName>
    </submittedName>
</protein>
<dbReference type="PANTHER" id="PTHR33337">
    <property type="entry name" value="GFA DOMAIN-CONTAINING PROTEIN"/>
    <property type="match status" value="1"/>
</dbReference>
<reference evidence="6 7" key="1">
    <citation type="submission" date="2019-05" db="EMBL/GenBank/DDBJ databases">
        <title>Sulfitobacter sabulilitoris sp. nov., isolated from a marine sand.</title>
        <authorList>
            <person name="Yoon J.-H."/>
        </authorList>
    </citation>
    <scope>NUCLEOTIDE SEQUENCE [LARGE SCALE GENOMIC DNA]</scope>
    <source>
        <strain evidence="6 7">HSMS-29</strain>
    </source>
</reference>
<evidence type="ECO:0000313" key="6">
    <source>
        <dbReference type="EMBL" id="TMM53016.1"/>
    </source>
</evidence>
<evidence type="ECO:0000256" key="4">
    <source>
        <dbReference type="ARBA" id="ARBA00023239"/>
    </source>
</evidence>
<dbReference type="PANTHER" id="PTHR33337:SF40">
    <property type="entry name" value="CENP-V_GFA DOMAIN-CONTAINING PROTEIN-RELATED"/>
    <property type="match status" value="1"/>
</dbReference>
<evidence type="ECO:0000313" key="7">
    <source>
        <dbReference type="Proteomes" id="UP000309550"/>
    </source>
</evidence>
<keyword evidence="3" id="KW-0862">Zinc</keyword>
<dbReference type="GO" id="GO:0046872">
    <property type="term" value="F:metal ion binding"/>
    <property type="evidence" value="ECO:0007669"/>
    <property type="project" value="UniProtKB-KW"/>
</dbReference>
<comment type="caution">
    <text evidence="6">The sequence shown here is derived from an EMBL/GenBank/DDBJ whole genome shotgun (WGS) entry which is preliminary data.</text>
</comment>
<organism evidence="6 7">
    <name type="scientific">Sulfitobacter sabulilitoris</name>
    <dbReference type="NCBI Taxonomy" id="2562655"/>
    <lineage>
        <taxon>Bacteria</taxon>
        <taxon>Pseudomonadati</taxon>
        <taxon>Pseudomonadota</taxon>
        <taxon>Alphaproteobacteria</taxon>
        <taxon>Rhodobacterales</taxon>
        <taxon>Roseobacteraceae</taxon>
        <taxon>Sulfitobacter</taxon>
    </lineage>
</organism>
<gene>
    <name evidence="6" type="ORF">FDT80_08795</name>
</gene>
<name>A0A5S3PLC1_9RHOB</name>
<feature type="domain" description="CENP-V/GFA" evidence="5">
    <location>
        <begin position="3"/>
        <end position="115"/>
    </location>
</feature>
<proteinExistence type="inferred from homology"/>
<dbReference type="EMBL" id="VANS01000002">
    <property type="protein sequence ID" value="TMM53016.1"/>
    <property type="molecule type" value="Genomic_DNA"/>
</dbReference>
<evidence type="ECO:0000256" key="2">
    <source>
        <dbReference type="ARBA" id="ARBA00022723"/>
    </source>
</evidence>
<dbReference type="OrthoDB" id="9807246at2"/>
<evidence type="ECO:0000259" key="5">
    <source>
        <dbReference type="PROSITE" id="PS51891"/>
    </source>
</evidence>
<dbReference type="InterPro" id="IPR006913">
    <property type="entry name" value="CENP-V/GFA"/>
</dbReference>
<accession>A0A5S3PLC1</accession>
<dbReference type="InterPro" id="IPR011057">
    <property type="entry name" value="Mss4-like_sf"/>
</dbReference>
<keyword evidence="4" id="KW-0456">Lyase</keyword>
<evidence type="ECO:0000256" key="3">
    <source>
        <dbReference type="ARBA" id="ARBA00022833"/>
    </source>
</evidence>
<dbReference type="Proteomes" id="UP000309550">
    <property type="component" value="Unassembled WGS sequence"/>
</dbReference>
<dbReference type="SUPFAM" id="SSF51316">
    <property type="entry name" value="Mss4-like"/>
    <property type="match status" value="1"/>
</dbReference>
<dbReference type="AlphaFoldDB" id="A0A5S3PLC1"/>
<dbReference type="PROSITE" id="PS51891">
    <property type="entry name" value="CENP_V_GFA"/>
    <property type="match status" value="1"/>
</dbReference>
<keyword evidence="2" id="KW-0479">Metal-binding</keyword>
<keyword evidence="7" id="KW-1185">Reference proteome</keyword>
<comment type="similarity">
    <text evidence="1">Belongs to the Gfa family.</text>
</comment>
<evidence type="ECO:0000256" key="1">
    <source>
        <dbReference type="ARBA" id="ARBA00005495"/>
    </source>
</evidence>
<dbReference type="Gene3D" id="3.90.1590.10">
    <property type="entry name" value="glutathione-dependent formaldehyde- activating enzyme (gfa)"/>
    <property type="match status" value="1"/>
</dbReference>
<dbReference type="GO" id="GO:0016846">
    <property type="term" value="F:carbon-sulfur lyase activity"/>
    <property type="evidence" value="ECO:0007669"/>
    <property type="project" value="InterPro"/>
</dbReference>
<sequence length="128" mass="13863">MMLKGSCLCGAVTFTATGPARDPAACHCSQCRKQSGHYWAAVQVMDDALRMSGDVRWYSATPGVRRGFCPTCGGFLFWKSDADPDTGVALGALDGATGLRLVRHINTADKGDYYDIPDPVRQKEQTDE</sequence>
<dbReference type="Pfam" id="PF04828">
    <property type="entry name" value="GFA"/>
    <property type="match status" value="1"/>
</dbReference>